<dbReference type="InterPro" id="IPR029044">
    <property type="entry name" value="Nucleotide-diphossugar_trans"/>
</dbReference>
<accession>A0ABU0GH29</accession>
<dbReference type="CDD" id="cd00761">
    <property type="entry name" value="Glyco_tranf_GTA_type"/>
    <property type="match status" value="1"/>
</dbReference>
<keyword evidence="3" id="KW-1185">Reference proteome</keyword>
<dbReference type="Proteomes" id="UP001240250">
    <property type="component" value="Unassembled WGS sequence"/>
</dbReference>
<protein>
    <submittedName>
        <fullName evidence="2">Glycosyltransferase involved in cell wall biosynthesis</fullName>
    </submittedName>
</protein>
<gene>
    <name evidence="2" type="ORF">JO380_000984</name>
</gene>
<dbReference type="Pfam" id="PF00535">
    <property type="entry name" value="Glycos_transf_2"/>
    <property type="match status" value="1"/>
</dbReference>
<name>A0ABU0GH29_9CELL</name>
<dbReference type="SUPFAM" id="SSF53448">
    <property type="entry name" value="Nucleotide-diphospho-sugar transferases"/>
    <property type="match status" value="1"/>
</dbReference>
<evidence type="ECO:0000313" key="2">
    <source>
        <dbReference type="EMBL" id="MDQ0424603.1"/>
    </source>
</evidence>
<reference evidence="2 3" key="1">
    <citation type="submission" date="2023-07" db="EMBL/GenBank/DDBJ databases">
        <title>Sequencing the genomes of 1000 actinobacteria strains.</title>
        <authorList>
            <person name="Klenk H.-P."/>
        </authorList>
    </citation>
    <scope>NUCLEOTIDE SEQUENCE [LARGE SCALE GENOMIC DNA]</scope>
    <source>
        <strain evidence="2 3">DSM 14785</strain>
    </source>
</reference>
<dbReference type="Gene3D" id="3.90.550.10">
    <property type="entry name" value="Spore Coat Polysaccharide Biosynthesis Protein SpsA, Chain A"/>
    <property type="match status" value="1"/>
</dbReference>
<dbReference type="InterPro" id="IPR001173">
    <property type="entry name" value="Glyco_trans_2-like"/>
</dbReference>
<sequence>MTATTTARTIGVVLPTRDRLTTLPAALDSVRHQTLPAARVVVVDDGSTDGTAEYLEACRREDPRLEVLRTGGVGAPRARNLGVAACATDLVAFQDSDDVWSPRFLERLAPHAGPGRVVFASHRLTSLDGSSTVVPAGVVPRPDRSMLRTNVASTQTVLADREAVAAVGFDEDLRRFQDWDLWLTLLAHGTRFVHVPEVLVEVRRQPDSISEGATTVRAHALRRIMRKHGLRVARDPYALARLAARGWLRP</sequence>
<organism evidence="2 3">
    <name type="scientific">Cellulomonas iranensis</name>
    <dbReference type="NCBI Taxonomy" id="76862"/>
    <lineage>
        <taxon>Bacteria</taxon>
        <taxon>Bacillati</taxon>
        <taxon>Actinomycetota</taxon>
        <taxon>Actinomycetes</taxon>
        <taxon>Micrococcales</taxon>
        <taxon>Cellulomonadaceae</taxon>
        <taxon>Cellulomonas</taxon>
    </lineage>
</organism>
<proteinExistence type="predicted"/>
<evidence type="ECO:0000259" key="1">
    <source>
        <dbReference type="Pfam" id="PF00535"/>
    </source>
</evidence>
<dbReference type="PANTHER" id="PTHR43685:SF3">
    <property type="entry name" value="SLR2126 PROTEIN"/>
    <property type="match status" value="1"/>
</dbReference>
<dbReference type="PANTHER" id="PTHR43685">
    <property type="entry name" value="GLYCOSYLTRANSFERASE"/>
    <property type="match status" value="1"/>
</dbReference>
<dbReference type="RefSeq" id="WP_070319634.1">
    <property type="nucleotide sequence ID" value="NZ_CP084585.1"/>
</dbReference>
<feature type="domain" description="Glycosyltransferase 2-like" evidence="1">
    <location>
        <begin position="12"/>
        <end position="120"/>
    </location>
</feature>
<dbReference type="InterPro" id="IPR050834">
    <property type="entry name" value="Glycosyltransf_2"/>
</dbReference>
<dbReference type="EMBL" id="JAUSVM010000001">
    <property type="protein sequence ID" value="MDQ0424603.1"/>
    <property type="molecule type" value="Genomic_DNA"/>
</dbReference>
<comment type="caution">
    <text evidence="2">The sequence shown here is derived from an EMBL/GenBank/DDBJ whole genome shotgun (WGS) entry which is preliminary data.</text>
</comment>
<evidence type="ECO:0000313" key="3">
    <source>
        <dbReference type="Proteomes" id="UP001240250"/>
    </source>
</evidence>